<evidence type="ECO:0000256" key="10">
    <source>
        <dbReference type="RuleBase" id="RU000594"/>
    </source>
</evidence>
<reference evidence="12 13" key="1">
    <citation type="submission" date="2014-03" db="EMBL/GenBank/DDBJ databases">
        <title>The draft genome sequence of Thioclava dalianensis DLFJ1-1.</title>
        <authorList>
            <person name="Lai Q."/>
            <person name="Shao Z."/>
        </authorList>
    </citation>
    <scope>NUCLEOTIDE SEQUENCE [LARGE SCALE GENOMIC DNA]</scope>
    <source>
        <strain evidence="12 13">DLFJ1-1</strain>
    </source>
</reference>
<dbReference type="GO" id="GO:0004190">
    <property type="term" value="F:aspartic-type endopeptidase activity"/>
    <property type="evidence" value="ECO:0007669"/>
    <property type="project" value="UniProtKB-UniRule"/>
</dbReference>
<comment type="function">
    <text evidence="9 10">This protein specifically catalyzes the removal of signal peptides from prolipoproteins.</text>
</comment>
<feature type="transmembrane region" description="Helical" evidence="9">
    <location>
        <begin position="91"/>
        <end position="112"/>
    </location>
</feature>
<dbReference type="HAMAP" id="MF_00161">
    <property type="entry name" value="LspA"/>
    <property type="match status" value="1"/>
</dbReference>
<dbReference type="eggNOG" id="COG0597">
    <property type="taxonomic scope" value="Bacteria"/>
</dbReference>
<comment type="caution">
    <text evidence="12">The sequence shown here is derived from an EMBL/GenBank/DDBJ whole genome shotgun (WGS) entry which is preliminary data.</text>
</comment>
<dbReference type="PANTHER" id="PTHR33695">
    <property type="entry name" value="LIPOPROTEIN SIGNAL PEPTIDASE"/>
    <property type="match status" value="1"/>
</dbReference>
<dbReference type="PRINTS" id="PR00781">
    <property type="entry name" value="LIPOSIGPTASE"/>
</dbReference>
<keyword evidence="12" id="KW-0449">Lipoprotein</keyword>
<dbReference type="STRING" id="1185766.SAMN05216224_101951"/>
<evidence type="ECO:0000256" key="5">
    <source>
        <dbReference type="ARBA" id="ARBA00022750"/>
    </source>
</evidence>
<evidence type="ECO:0000256" key="6">
    <source>
        <dbReference type="ARBA" id="ARBA00022801"/>
    </source>
</evidence>
<organism evidence="12 13">
    <name type="scientific">Thioclava dalianensis</name>
    <dbReference type="NCBI Taxonomy" id="1185766"/>
    <lineage>
        <taxon>Bacteria</taxon>
        <taxon>Pseudomonadati</taxon>
        <taxon>Pseudomonadota</taxon>
        <taxon>Alphaproteobacteria</taxon>
        <taxon>Rhodobacterales</taxon>
        <taxon>Paracoccaceae</taxon>
        <taxon>Thioclava</taxon>
    </lineage>
</organism>
<evidence type="ECO:0000313" key="13">
    <source>
        <dbReference type="Proteomes" id="UP000027725"/>
    </source>
</evidence>
<feature type="active site" evidence="9">
    <location>
        <position position="136"/>
    </location>
</feature>
<dbReference type="Proteomes" id="UP000027725">
    <property type="component" value="Unassembled WGS sequence"/>
</dbReference>
<evidence type="ECO:0000256" key="11">
    <source>
        <dbReference type="RuleBase" id="RU004181"/>
    </source>
</evidence>
<dbReference type="NCBIfam" id="TIGR00077">
    <property type="entry name" value="lspA"/>
    <property type="match status" value="1"/>
</dbReference>
<comment type="caution">
    <text evidence="9">Lacks conserved residue(s) required for the propagation of feature annotation.</text>
</comment>
<dbReference type="GO" id="GO:0005886">
    <property type="term" value="C:plasma membrane"/>
    <property type="evidence" value="ECO:0007669"/>
    <property type="project" value="UniProtKB-SubCell"/>
</dbReference>
<protein>
    <recommendedName>
        <fullName evidence="9">Lipoprotein signal peptidase</fullName>
        <ecNumber evidence="9">3.4.23.36</ecNumber>
    </recommendedName>
    <alternativeName>
        <fullName evidence="9">Prolipoprotein signal peptidase</fullName>
    </alternativeName>
    <alternativeName>
        <fullName evidence="9">Signal peptidase II</fullName>
        <shortName evidence="9">SPase II</shortName>
    </alternativeName>
</protein>
<comment type="similarity">
    <text evidence="1 9 11">Belongs to the peptidase A8 family.</text>
</comment>
<dbReference type="EC" id="3.4.23.36" evidence="9"/>
<dbReference type="AlphaFoldDB" id="A0A074TKZ8"/>
<dbReference type="PANTHER" id="PTHR33695:SF1">
    <property type="entry name" value="LIPOPROTEIN SIGNAL PEPTIDASE"/>
    <property type="match status" value="1"/>
</dbReference>
<comment type="catalytic activity">
    <reaction evidence="9 10">
        <text>Release of signal peptides from bacterial membrane prolipoproteins. Hydrolyzes -Xaa-Yaa-Zaa-|-(S,diacylglyceryl)Cys-, in which Xaa is hydrophobic (preferably Leu), and Yaa (Ala or Ser) and Zaa (Gly or Ala) have small, neutral side chains.</text>
        <dbReference type="EC" id="3.4.23.36"/>
    </reaction>
</comment>
<keyword evidence="7 9" id="KW-1133">Transmembrane helix</keyword>
<dbReference type="UniPathway" id="UPA00665"/>
<evidence type="ECO:0000256" key="4">
    <source>
        <dbReference type="ARBA" id="ARBA00022692"/>
    </source>
</evidence>
<keyword evidence="13" id="KW-1185">Reference proteome</keyword>
<keyword evidence="8 9" id="KW-0472">Membrane</keyword>
<comment type="subcellular location">
    <subcellularLocation>
        <location evidence="9">Cell membrane</location>
        <topology evidence="9">Multi-pass membrane protein</topology>
    </subcellularLocation>
</comment>
<evidence type="ECO:0000256" key="7">
    <source>
        <dbReference type="ARBA" id="ARBA00022989"/>
    </source>
</evidence>
<dbReference type="OrthoDB" id="9810259at2"/>
<evidence type="ECO:0000256" key="3">
    <source>
        <dbReference type="ARBA" id="ARBA00022670"/>
    </source>
</evidence>
<comment type="pathway">
    <text evidence="9">Protein modification; lipoprotein biosynthesis (signal peptide cleavage).</text>
</comment>
<dbReference type="PROSITE" id="PS00855">
    <property type="entry name" value="SPASE_II"/>
    <property type="match status" value="1"/>
</dbReference>
<keyword evidence="4 9" id="KW-0812">Transmembrane</keyword>
<feature type="active site" evidence="9">
    <location>
        <position position="117"/>
    </location>
</feature>
<dbReference type="RefSeq" id="WP_038065796.1">
    <property type="nucleotide sequence ID" value="NZ_FOVB01000001.1"/>
</dbReference>
<gene>
    <name evidence="9" type="primary">lspA</name>
    <name evidence="12" type="ORF">DL1_02280</name>
</gene>
<evidence type="ECO:0000256" key="1">
    <source>
        <dbReference type="ARBA" id="ARBA00006139"/>
    </source>
</evidence>
<evidence type="ECO:0000256" key="8">
    <source>
        <dbReference type="ARBA" id="ARBA00023136"/>
    </source>
</evidence>
<keyword evidence="6 9" id="KW-0378">Hydrolase</keyword>
<feature type="transmembrane region" description="Helical" evidence="9">
    <location>
        <begin position="62"/>
        <end position="82"/>
    </location>
</feature>
<keyword evidence="2 9" id="KW-1003">Cell membrane</keyword>
<dbReference type="GO" id="GO:0006508">
    <property type="term" value="P:proteolysis"/>
    <property type="evidence" value="ECO:0007669"/>
    <property type="project" value="UniProtKB-KW"/>
</dbReference>
<proteinExistence type="inferred from homology"/>
<feature type="transmembrane region" description="Helical" evidence="9">
    <location>
        <begin position="132"/>
        <end position="151"/>
    </location>
</feature>
<sequence length="159" mass="17250">MQLAGRTAALVLIIDQLSKYIVVQRMQLDRVGAIDVLPPWLNFRMAWNRGVNFGLFSGEGDVTRWVLIAVALIISGWVWVWVARTPHSRPVMISAGLLIGGALGNVVDRIAYGAVADFINTSLPGWSNPFSFNVADISIFLGAIGLVLFAGKDKAPSKD</sequence>
<evidence type="ECO:0000256" key="2">
    <source>
        <dbReference type="ARBA" id="ARBA00022475"/>
    </source>
</evidence>
<keyword evidence="5 9" id="KW-0064">Aspartyl protease</keyword>
<dbReference type="InterPro" id="IPR001872">
    <property type="entry name" value="Peptidase_A8"/>
</dbReference>
<keyword evidence="3 9" id="KW-0645">Protease</keyword>
<evidence type="ECO:0000313" key="12">
    <source>
        <dbReference type="EMBL" id="KEP69663.1"/>
    </source>
</evidence>
<name>A0A074TKZ8_9RHOB</name>
<evidence type="ECO:0000256" key="9">
    <source>
        <dbReference type="HAMAP-Rule" id="MF_00161"/>
    </source>
</evidence>
<dbReference type="EMBL" id="JHEH01000011">
    <property type="protein sequence ID" value="KEP69663.1"/>
    <property type="molecule type" value="Genomic_DNA"/>
</dbReference>
<accession>A0A074TKZ8</accession>
<dbReference type="Pfam" id="PF01252">
    <property type="entry name" value="Peptidase_A8"/>
    <property type="match status" value="1"/>
</dbReference>